<dbReference type="PANTHER" id="PTHR48435">
    <property type="entry name" value="POLYPROTEIN"/>
    <property type="match status" value="1"/>
</dbReference>
<evidence type="ECO:0000313" key="1">
    <source>
        <dbReference type="EMBL" id="CDP22247.1"/>
    </source>
</evidence>
<gene>
    <name evidence="1" type="ORF">GSCOC_T00004685001</name>
</gene>
<proteinExistence type="predicted"/>
<protein>
    <submittedName>
        <fullName evidence="1">DH200=94 genomic scaffold, scaffold_12771</fullName>
    </submittedName>
</protein>
<dbReference type="PANTHER" id="PTHR48435:SF1">
    <property type="entry name" value="POLYPROTEIN"/>
    <property type="match status" value="1"/>
</dbReference>
<dbReference type="InterPro" id="IPR053098">
    <property type="entry name" value="Petuviruses_polyprotein"/>
</dbReference>
<name>A0A068VNS2_COFCA</name>
<dbReference type="EMBL" id="HG751855">
    <property type="protein sequence ID" value="CDP22247.1"/>
    <property type="molecule type" value="Genomic_DNA"/>
</dbReference>
<dbReference type="OrthoDB" id="1747449at2759"/>
<keyword evidence="2" id="KW-1185">Reference proteome</keyword>
<dbReference type="PhylomeDB" id="A0A068VNS2"/>
<dbReference type="Proteomes" id="UP000295252">
    <property type="component" value="Unassembled WGS sequence"/>
</dbReference>
<dbReference type="Gramene" id="CDP22247">
    <property type="protein sequence ID" value="CDP22247"/>
    <property type="gene ID" value="GSCOC_T00004685001"/>
</dbReference>
<dbReference type="InParanoid" id="A0A068VNS2"/>
<sequence>MSLVDPHLLDALKVQVQIIGVDQVQDAIAATLHYQMAYRVQNHALDLTIPGGEDALLIQVDEKNSTSCTHIPRQISKPDLVQLLPNS</sequence>
<dbReference type="AlphaFoldDB" id="A0A068VNS2"/>
<dbReference type="OMA" id="WRVLISI"/>
<organism evidence="1 2">
    <name type="scientific">Coffea canephora</name>
    <name type="common">Robusta coffee</name>
    <dbReference type="NCBI Taxonomy" id="49390"/>
    <lineage>
        <taxon>Eukaryota</taxon>
        <taxon>Viridiplantae</taxon>
        <taxon>Streptophyta</taxon>
        <taxon>Embryophyta</taxon>
        <taxon>Tracheophyta</taxon>
        <taxon>Spermatophyta</taxon>
        <taxon>Magnoliopsida</taxon>
        <taxon>eudicotyledons</taxon>
        <taxon>Gunneridae</taxon>
        <taxon>Pentapetalae</taxon>
        <taxon>asterids</taxon>
        <taxon>lamiids</taxon>
        <taxon>Gentianales</taxon>
        <taxon>Rubiaceae</taxon>
        <taxon>Ixoroideae</taxon>
        <taxon>Gardenieae complex</taxon>
        <taxon>Bertiereae - Coffeeae clade</taxon>
        <taxon>Coffeeae</taxon>
        <taxon>Coffea</taxon>
    </lineage>
</organism>
<accession>A0A068VNS2</accession>
<evidence type="ECO:0000313" key="2">
    <source>
        <dbReference type="Proteomes" id="UP000295252"/>
    </source>
</evidence>
<reference evidence="2" key="1">
    <citation type="journal article" date="2014" name="Science">
        <title>The coffee genome provides insight into the convergent evolution of caffeine biosynthesis.</title>
        <authorList>
            <person name="Denoeud F."/>
            <person name="Carretero-Paulet L."/>
            <person name="Dereeper A."/>
            <person name="Droc G."/>
            <person name="Guyot R."/>
            <person name="Pietrella M."/>
            <person name="Zheng C."/>
            <person name="Alberti A."/>
            <person name="Anthony F."/>
            <person name="Aprea G."/>
            <person name="Aury J.M."/>
            <person name="Bento P."/>
            <person name="Bernard M."/>
            <person name="Bocs S."/>
            <person name="Campa C."/>
            <person name="Cenci A."/>
            <person name="Combes M.C."/>
            <person name="Crouzillat D."/>
            <person name="Da Silva C."/>
            <person name="Daddiego L."/>
            <person name="De Bellis F."/>
            <person name="Dussert S."/>
            <person name="Garsmeur O."/>
            <person name="Gayraud T."/>
            <person name="Guignon V."/>
            <person name="Jahn K."/>
            <person name="Jamilloux V."/>
            <person name="Joet T."/>
            <person name="Labadie K."/>
            <person name="Lan T."/>
            <person name="Leclercq J."/>
            <person name="Lepelley M."/>
            <person name="Leroy T."/>
            <person name="Li L.T."/>
            <person name="Librado P."/>
            <person name="Lopez L."/>
            <person name="Munoz A."/>
            <person name="Noel B."/>
            <person name="Pallavicini A."/>
            <person name="Perrotta G."/>
            <person name="Poncet V."/>
            <person name="Pot D."/>
            <person name="Priyono X."/>
            <person name="Rigoreau M."/>
            <person name="Rouard M."/>
            <person name="Rozas J."/>
            <person name="Tranchant-Dubreuil C."/>
            <person name="VanBuren R."/>
            <person name="Zhang Q."/>
            <person name="Andrade A.C."/>
            <person name="Argout X."/>
            <person name="Bertrand B."/>
            <person name="de Kochko A."/>
            <person name="Graziosi G."/>
            <person name="Henry R.J."/>
            <person name="Jayarama X."/>
            <person name="Ming R."/>
            <person name="Nagai C."/>
            <person name="Rounsley S."/>
            <person name="Sankoff D."/>
            <person name="Giuliano G."/>
            <person name="Albert V.A."/>
            <person name="Wincker P."/>
            <person name="Lashermes P."/>
        </authorList>
    </citation>
    <scope>NUCLEOTIDE SEQUENCE [LARGE SCALE GENOMIC DNA]</scope>
    <source>
        <strain evidence="2">cv. DH200-94</strain>
    </source>
</reference>